<evidence type="ECO:0000256" key="1">
    <source>
        <dbReference type="SAM" id="SignalP"/>
    </source>
</evidence>
<keyword evidence="3" id="KW-1185">Reference proteome</keyword>
<comment type="caution">
    <text evidence="2">The sequence shown here is derived from an EMBL/GenBank/DDBJ whole genome shotgun (WGS) entry which is preliminary data.</text>
</comment>
<dbReference type="InterPro" id="IPR028994">
    <property type="entry name" value="Integrin_alpha_N"/>
</dbReference>
<accession>A0A1Q9LCN9</accession>
<name>A0A1Q9LCN9_9PSEU</name>
<evidence type="ECO:0008006" key="4">
    <source>
        <dbReference type="Google" id="ProtNLM"/>
    </source>
</evidence>
<dbReference type="Proteomes" id="UP000186040">
    <property type="component" value="Unassembled WGS sequence"/>
</dbReference>
<gene>
    <name evidence="2" type="ORF">BJP25_01765</name>
</gene>
<dbReference type="SUPFAM" id="SSF69318">
    <property type="entry name" value="Integrin alpha N-terminal domain"/>
    <property type="match status" value="1"/>
</dbReference>
<keyword evidence="1" id="KW-0732">Signal</keyword>
<feature type="signal peptide" evidence="1">
    <location>
        <begin position="1"/>
        <end position="29"/>
    </location>
</feature>
<proteinExistence type="predicted"/>
<dbReference type="EMBL" id="MKQR01000028">
    <property type="protein sequence ID" value="OLR89779.1"/>
    <property type="molecule type" value="Genomic_DNA"/>
</dbReference>
<dbReference type="PROSITE" id="PS51318">
    <property type="entry name" value="TAT"/>
    <property type="match status" value="1"/>
</dbReference>
<sequence length="216" mass="21947">MSLLSTTRAAALTTATAGALALAATPALAAPAADVQADLNGDGTADQVSVAAQSEGTEQKITAVVGGQTYELVIPLSTPDGGVVAPRAVDVNKDRKAELVVTESVGPDTDTLELVDLGPDGLRLLKTPDGNELRFFEGGGTTARAGYTCKDDFFAGRTFTILFAIAQDDSANPDFIGALASYTSAGGTITPTNQIPIFGVKGDNSQLVVDPTACDA</sequence>
<dbReference type="InterPro" id="IPR006311">
    <property type="entry name" value="TAT_signal"/>
</dbReference>
<reference evidence="2 3" key="1">
    <citation type="submission" date="2016-10" db="EMBL/GenBank/DDBJ databases">
        <title>The Draft Genome Sequence of Actinokineospora bangkokensis 44EHWT reveals the biosynthetic pathway of antifungal compounds Thailandins with unusual extender unit butylmalonyl-CoA.</title>
        <authorList>
            <person name="Greule A."/>
            <person name="Intra B."/>
            <person name="Flemming S."/>
            <person name="Rommel M.G."/>
            <person name="Panbangred W."/>
            <person name="Bechthold A."/>
        </authorList>
    </citation>
    <scope>NUCLEOTIDE SEQUENCE [LARGE SCALE GENOMIC DNA]</scope>
    <source>
        <strain evidence="2 3">44EHW</strain>
    </source>
</reference>
<dbReference type="OrthoDB" id="3678781at2"/>
<evidence type="ECO:0000313" key="2">
    <source>
        <dbReference type="EMBL" id="OLR89779.1"/>
    </source>
</evidence>
<evidence type="ECO:0000313" key="3">
    <source>
        <dbReference type="Proteomes" id="UP000186040"/>
    </source>
</evidence>
<protein>
    <recommendedName>
        <fullName evidence="4">VCBS repeat-containing protein</fullName>
    </recommendedName>
</protein>
<organism evidence="2 3">
    <name type="scientific">Actinokineospora bangkokensis</name>
    <dbReference type="NCBI Taxonomy" id="1193682"/>
    <lineage>
        <taxon>Bacteria</taxon>
        <taxon>Bacillati</taxon>
        <taxon>Actinomycetota</taxon>
        <taxon>Actinomycetes</taxon>
        <taxon>Pseudonocardiales</taxon>
        <taxon>Pseudonocardiaceae</taxon>
        <taxon>Actinokineospora</taxon>
    </lineage>
</organism>
<feature type="chain" id="PRO_5013203643" description="VCBS repeat-containing protein" evidence="1">
    <location>
        <begin position="30"/>
        <end position="216"/>
    </location>
</feature>
<dbReference type="RefSeq" id="WP_075977989.1">
    <property type="nucleotide sequence ID" value="NZ_MKQR01000028.1"/>
</dbReference>
<dbReference type="AlphaFoldDB" id="A0A1Q9LCN9"/>
<dbReference type="STRING" id="1193682.BJP25_01765"/>